<organism evidence="1 2">
    <name type="scientific">Panagrolaimus sp. PS1159</name>
    <dbReference type="NCBI Taxonomy" id="55785"/>
    <lineage>
        <taxon>Eukaryota</taxon>
        <taxon>Metazoa</taxon>
        <taxon>Ecdysozoa</taxon>
        <taxon>Nematoda</taxon>
        <taxon>Chromadorea</taxon>
        <taxon>Rhabditida</taxon>
        <taxon>Tylenchina</taxon>
        <taxon>Panagrolaimomorpha</taxon>
        <taxon>Panagrolaimoidea</taxon>
        <taxon>Panagrolaimidae</taxon>
        <taxon>Panagrolaimus</taxon>
    </lineage>
</organism>
<dbReference type="Proteomes" id="UP000887580">
    <property type="component" value="Unplaced"/>
</dbReference>
<proteinExistence type="predicted"/>
<name>A0AC35G1K0_9BILA</name>
<evidence type="ECO:0000313" key="2">
    <source>
        <dbReference type="WBParaSite" id="PS1159_v2.g23010.t1"/>
    </source>
</evidence>
<dbReference type="WBParaSite" id="PS1159_v2.g23010.t1">
    <property type="protein sequence ID" value="PS1159_v2.g23010.t1"/>
    <property type="gene ID" value="PS1159_v2.g23010"/>
</dbReference>
<evidence type="ECO:0000313" key="1">
    <source>
        <dbReference type="Proteomes" id="UP000887580"/>
    </source>
</evidence>
<reference evidence="2" key="1">
    <citation type="submission" date="2022-11" db="UniProtKB">
        <authorList>
            <consortium name="WormBaseParasite"/>
        </authorList>
    </citation>
    <scope>IDENTIFICATION</scope>
</reference>
<accession>A0AC35G1K0</accession>
<sequence>MENIPNVDIPSGCREILGFAEILIETDDTHTPASLPDEDDVEHAGYCNPMPDLCSTDIPVTKTFQDVQQFNQSLNNLFRGTFRPANPLEILSINSCCIRKCTLLLSRFVIERLRCSLPLEKLQLRDYQFHLVREMYKNGLFEFKAGGERVCENVFAAIYVIPASRLKKIKQQLQDDYTQPDAHGNDGRKWKSNEYYTNVARMVVLLEDVAQDSPTDGSYYMPRGLSKIDFMKEVNPETQKQLLPDYYLQAIKPTLHWHSRNALTNRCTSTQHRMNHFDNIISDRLDYEVRKMFSVRNPLSLICITHDAMSKNKSRLPHLNTNRSKVLSDCDLAYCTLSGLIVHRISKL</sequence>
<protein>
    <submittedName>
        <fullName evidence="2">Uncharacterized protein</fullName>
    </submittedName>
</protein>